<dbReference type="EMBL" id="JAGQHS010000079">
    <property type="protein sequence ID" value="MCA9757064.1"/>
    <property type="molecule type" value="Genomic_DNA"/>
</dbReference>
<accession>A0A956NHH2</accession>
<feature type="chain" id="PRO_5037717298" description="DUF5666 domain-containing protein" evidence="1">
    <location>
        <begin position="18"/>
        <end position="479"/>
    </location>
</feature>
<dbReference type="AlphaFoldDB" id="A0A956NHH2"/>
<organism evidence="2 3">
    <name type="scientific">Eiseniibacteriota bacterium</name>
    <dbReference type="NCBI Taxonomy" id="2212470"/>
    <lineage>
        <taxon>Bacteria</taxon>
        <taxon>Candidatus Eiseniibacteriota</taxon>
    </lineage>
</organism>
<evidence type="ECO:0000313" key="2">
    <source>
        <dbReference type="EMBL" id="MCA9757064.1"/>
    </source>
</evidence>
<gene>
    <name evidence="2" type="ORF">KDA27_14765</name>
</gene>
<protein>
    <recommendedName>
        <fullName evidence="4">DUF5666 domain-containing protein</fullName>
    </recommendedName>
</protein>
<name>A0A956NHH2_UNCEI</name>
<reference evidence="2" key="1">
    <citation type="submission" date="2020-04" db="EMBL/GenBank/DDBJ databases">
        <authorList>
            <person name="Zhang T."/>
        </authorList>
    </citation>
    <scope>NUCLEOTIDE SEQUENCE</scope>
    <source>
        <strain evidence="2">HKST-UBA02</strain>
    </source>
</reference>
<evidence type="ECO:0008006" key="4">
    <source>
        <dbReference type="Google" id="ProtNLM"/>
    </source>
</evidence>
<keyword evidence="1" id="KW-0732">Signal</keyword>
<reference evidence="2" key="2">
    <citation type="journal article" date="2021" name="Microbiome">
        <title>Successional dynamics and alternative stable states in a saline activated sludge microbial community over 9 years.</title>
        <authorList>
            <person name="Wang Y."/>
            <person name="Ye J."/>
            <person name="Ju F."/>
            <person name="Liu L."/>
            <person name="Boyd J.A."/>
            <person name="Deng Y."/>
            <person name="Parks D.H."/>
            <person name="Jiang X."/>
            <person name="Yin X."/>
            <person name="Woodcroft B.J."/>
            <person name="Tyson G.W."/>
            <person name="Hugenholtz P."/>
            <person name="Polz M.F."/>
            <person name="Zhang T."/>
        </authorList>
    </citation>
    <scope>NUCLEOTIDE SEQUENCE</scope>
    <source>
        <strain evidence="2">HKST-UBA02</strain>
    </source>
</reference>
<proteinExistence type="predicted"/>
<feature type="signal peptide" evidence="1">
    <location>
        <begin position="1"/>
        <end position="17"/>
    </location>
</feature>
<sequence length="479" mass="48968">MKLVSLLSLLFFATVVAAQTPQGTGLTYQGRLDKSGSPFDGTAHLRFRLFEDDLATTQVGGDVVLFDVPLAAGLFSVDLDFGAVFDGYARWIEVAVITDGDADWNPLPLQPLQSAPYAAYALSGPGGGTSPWNQGTFGVDYPGNVGVGVPAQPDQGLAVSTGSTDGNTAVFTNDNPNYATLATGNSAFDGIGFYDNISGRHYIGGRLGVGNVAPFDHSKIDVVGSGQGVRSVTAGSIFNSQFNAAMLAIGQTGPSPFFVPAMGLYASSTDDRAVWGVSTNSWGVTGENSAAGTYGILGTQLEAVFGFSPNAAVPAARFTNSGPNGVAIEANGMVKVRTLQITGGADLAERFPVSGPIEPGNVVSIDPSSPGRLRLTTEAYDPRVAGVASGANDLAAGIVLSDGDDPTNTAAIAMSGRVWVRADARATPIVVGDLLTSSDLAGHAQVASDDALRDGAVLGKAMSALETGTGLVLVLVTLR</sequence>
<dbReference type="Proteomes" id="UP000739538">
    <property type="component" value="Unassembled WGS sequence"/>
</dbReference>
<evidence type="ECO:0000256" key="1">
    <source>
        <dbReference type="SAM" id="SignalP"/>
    </source>
</evidence>
<evidence type="ECO:0000313" key="3">
    <source>
        <dbReference type="Proteomes" id="UP000739538"/>
    </source>
</evidence>
<comment type="caution">
    <text evidence="2">The sequence shown here is derived from an EMBL/GenBank/DDBJ whole genome shotgun (WGS) entry which is preliminary data.</text>
</comment>